<evidence type="ECO:0000313" key="2">
    <source>
        <dbReference type="EMBL" id="QEI06846.1"/>
    </source>
</evidence>
<gene>
    <name evidence="2" type="ORF">FXN63_14135</name>
</gene>
<reference evidence="2 3" key="1">
    <citation type="submission" date="2019-08" db="EMBL/GenBank/DDBJ databases">
        <title>Amphibian skin-associated Pigmentiphaga: genome sequence and occurrence across geography and hosts.</title>
        <authorList>
            <person name="Bletz M.C."/>
            <person name="Bunk B."/>
            <person name="Sproeer C."/>
            <person name="Biwer P."/>
            <person name="Reiter S."/>
            <person name="Rabemananjara F.C.E."/>
            <person name="Schulz S."/>
            <person name="Overmann J."/>
            <person name="Vences M."/>
        </authorList>
    </citation>
    <scope>NUCLEOTIDE SEQUENCE [LARGE SCALE GENOMIC DNA]</scope>
    <source>
        <strain evidence="2 3">Mada1488</strain>
    </source>
</reference>
<organism evidence="2 3">
    <name type="scientific">Pigmentiphaga aceris</name>
    <dbReference type="NCBI Taxonomy" id="1940612"/>
    <lineage>
        <taxon>Bacteria</taxon>
        <taxon>Pseudomonadati</taxon>
        <taxon>Pseudomonadota</taxon>
        <taxon>Betaproteobacteria</taxon>
        <taxon>Burkholderiales</taxon>
        <taxon>Alcaligenaceae</taxon>
        <taxon>Pigmentiphaga</taxon>
    </lineage>
</organism>
<evidence type="ECO:0000256" key="1">
    <source>
        <dbReference type="SAM" id="MobiDB-lite"/>
    </source>
</evidence>
<dbReference type="RefSeq" id="WP_148815858.1">
    <property type="nucleotide sequence ID" value="NZ_CP043046.1"/>
</dbReference>
<feature type="region of interest" description="Disordered" evidence="1">
    <location>
        <begin position="17"/>
        <end position="44"/>
    </location>
</feature>
<accession>A0A5C0AYR0</accession>
<evidence type="ECO:0000313" key="3">
    <source>
        <dbReference type="Proteomes" id="UP000325161"/>
    </source>
</evidence>
<sequence length="80" mass="8551">MQINSLRTFGRARFEQAGSAADDSVAPGSVKIRDPLDSQAPGARCLKPQGVEAAVRRLRAQAPSSAQHAQKIQKARVAVR</sequence>
<dbReference type="KEGG" id="pacr:FXN63_14135"/>
<dbReference type="AlphaFoldDB" id="A0A5C0AYR0"/>
<dbReference type="Proteomes" id="UP000325161">
    <property type="component" value="Chromosome"/>
</dbReference>
<dbReference type="EMBL" id="CP043046">
    <property type="protein sequence ID" value="QEI06846.1"/>
    <property type="molecule type" value="Genomic_DNA"/>
</dbReference>
<protein>
    <submittedName>
        <fullName evidence="2">Uncharacterized protein</fullName>
    </submittedName>
</protein>
<keyword evidence="3" id="KW-1185">Reference proteome</keyword>
<name>A0A5C0AYR0_9BURK</name>
<proteinExistence type="predicted"/>